<comment type="caution">
    <text evidence="1">The sequence shown here is derived from an EMBL/GenBank/DDBJ whole genome shotgun (WGS) entry which is preliminary data.</text>
</comment>
<evidence type="ECO:0000313" key="2">
    <source>
        <dbReference type="Proteomes" id="UP000224460"/>
    </source>
</evidence>
<keyword evidence="2" id="KW-1185">Reference proteome</keyword>
<protein>
    <submittedName>
        <fullName evidence="1">Phage major capsid protein</fullName>
    </submittedName>
</protein>
<organism evidence="1 2">
    <name type="scientific">Sporanaerobium hydrogeniformans</name>
    <dbReference type="NCBI Taxonomy" id="3072179"/>
    <lineage>
        <taxon>Bacteria</taxon>
        <taxon>Bacillati</taxon>
        <taxon>Bacillota</taxon>
        <taxon>Clostridia</taxon>
        <taxon>Lachnospirales</taxon>
        <taxon>Lachnospiraceae</taxon>
        <taxon>Sporanaerobium</taxon>
    </lineage>
</organism>
<reference evidence="1" key="1">
    <citation type="submission" date="2017-10" db="EMBL/GenBank/DDBJ databases">
        <title>Genome sequence of cellulolytic Lachnospiraceae bacterium XHS1971 isolated from hotspring sediment.</title>
        <authorList>
            <person name="Vasudevan G."/>
            <person name="Joshi A.J."/>
            <person name="Hivarkar S."/>
            <person name="Lanjekar V.B."/>
            <person name="Dhakephalkar P.K."/>
            <person name="Dagar S."/>
        </authorList>
    </citation>
    <scope>NUCLEOTIDE SEQUENCE</scope>
    <source>
        <strain evidence="1">XHS1971</strain>
    </source>
</reference>
<proteinExistence type="predicted"/>
<evidence type="ECO:0000313" key="1">
    <source>
        <dbReference type="EMBL" id="PHV69774.1"/>
    </source>
</evidence>
<dbReference type="EMBL" id="PEDL01000018">
    <property type="protein sequence ID" value="PHV69774.1"/>
    <property type="molecule type" value="Genomic_DNA"/>
</dbReference>
<name>A0AC61D8R0_9FIRM</name>
<gene>
    <name evidence="1" type="ORF">CS063_13730</name>
</gene>
<dbReference type="Proteomes" id="UP000224460">
    <property type="component" value="Unassembled WGS sequence"/>
</dbReference>
<sequence length="406" mass="44286">MQFKNKEDYQNQRTQLLANVKELIDAEKHGDAEVKMNEVETLDSKWAEDAKELANKAALEDRFKALSLENKSQARTGVTVGTLDNTFESDIYNSKEYRVAFMNYVTKGVSIPSQFQNADANTKTTDVGAMIPSTVLEKIVEKMEATGMILPLVTRTSIKGGVTVPISNVKPVATWVAEGSGSDKQKKTTGTITFAYHKLRCAVSVSLETDTMALQIFETTLISNVAEAMVKAIEQSILTGTGIGQPKGILKETVVAGQNIDIAKAGSIEYATLVAAEAALPLAYEADAVWLMTKKTFMQFIGMVDAQKQPIARVNYGISGKPERILLGRTVICNDYMESYVAAPAADSVVAALFNMKDYALNTNLDMTIKRYEDNDTDDQVTKAIMLVDGKVLDVNSLVTVTKKSA</sequence>
<accession>A0AC61D8R0</accession>